<evidence type="ECO:0000256" key="4">
    <source>
        <dbReference type="ARBA" id="ARBA00023157"/>
    </source>
</evidence>
<dbReference type="PROSITE" id="PS51352">
    <property type="entry name" value="THIOREDOXIN_2"/>
    <property type="match status" value="1"/>
</dbReference>
<gene>
    <name evidence="9" type="ORF">CXZ10_14555</name>
</gene>
<keyword evidence="4" id="KW-1015">Disulfide bond</keyword>
<keyword evidence="5" id="KW-0676">Redox-active center</keyword>
<comment type="similarity">
    <text evidence="2">Belongs to the thioredoxin family. DsbE subfamily.</text>
</comment>
<dbReference type="CDD" id="cd03010">
    <property type="entry name" value="TlpA_like_DsbE"/>
    <property type="match status" value="1"/>
</dbReference>
<dbReference type="NCBIfam" id="TIGR00385">
    <property type="entry name" value="dsbE"/>
    <property type="match status" value="1"/>
</dbReference>
<dbReference type="PROSITE" id="PS00194">
    <property type="entry name" value="THIOREDOXIN_1"/>
    <property type="match status" value="1"/>
</dbReference>
<dbReference type="InterPro" id="IPR050553">
    <property type="entry name" value="Thioredoxin_ResA/DsbE_sf"/>
</dbReference>
<evidence type="ECO:0000256" key="6">
    <source>
        <dbReference type="SAM" id="MobiDB-lite"/>
    </source>
</evidence>
<dbReference type="Gene3D" id="3.40.30.10">
    <property type="entry name" value="Glutaredoxin"/>
    <property type="match status" value="1"/>
</dbReference>
<proteinExistence type="inferred from homology"/>
<feature type="transmembrane region" description="Helical" evidence="7">
    <location>
        <begin position="55"/>
        <end position="75"/>
    </location>
</feature>
<comment type="caution">
    <text evidence="9">The sequence shown here is derived from an EMBL/GenBank/DDBJ whole genome shotgun (WGS) entry which is preliminary data.</text>
</comment>
<dbReference type="Pfam" id="PF08534">
    <property type="entry name" value="Redoxin"/>
    <property type="match status" value="1"/>
</dbReference>
<dbReference type="GO" id="GO:0030288">
    <property type="term" value="C:outer membrane-bounded periplasmic space"/>
    <property type="evidence" value="ECO:0007669"/>
    <property type="project" value="InterPro"/>
</dbReference>
<keyword evidence="7" id="KW-0812">Transmembrane</keyword>
<dbReference type="EMBL" id="PJNW01000011">
    <property type="protein sequence ID" value="PKR88610.1"/>
    <property type="molecule type" value="Genomic_DNA"/>
</dbReference>
<dbReference type="Proteomes" id="UP000233491">
    <property type="component" value="Unassembled WGS sequence"/>
</dbReference>
<keyword evidence="7" id="KW-0472">Membrane</keyword>
<organism evidence="9 10">
    <name type="scientific">Pleomorphomonas diazotrophica</name>
    <dbReference type="NCBI Taxonomy" id="1166257"/>
    <lineage>
        <taxon>Bacteria</taxon>
        <taxon>Pseudomonadati</taxon>
        <taxon>Pseudomonadota</taxon>
        <taxon>Alphaproteobacteria</taxon>
        <taxon>Hyphomicrobiales</taxon>
        <taxon>Pleomorphomonadaceae</taxon>
        <taxon>Pleomorphomonas</taxon>
    </lineage>
</organism>
<comment type="subcellular location">
    <subcellularLocation>
        <location evidence="1">Cell envelope</location>
    </subcellularLocation>
</comment>
<feature type="domain" description="Thioredoxin" evidence="8">
    <location>
        <begin position="88"/>
        <end position="235"/>
    </location>
</feature>
<dbReference type="InterPro" id="IPR004799">
    <property type="entry name" value="Periplasmic_diS_OxRdtase_DsbE"/>
</dbReference>
<name>A0A2N3LVE2_9HYPH</name>
<feature type="compositionally biased region" description="Polar residues" evidence="6">
    <location>
        <begin position="1"/>
        <end position="18"/>
    </location>
</feature>
<evidence type="ECO:0000313" key="9">
    <source>
        <dbReference type="EMBL" id="PKR88610.1"/>
    </source>
</evidence>
<dbReference type="SUPFAM" id="SSF52833">
    <property type="entry name" value="Thioredoxin-like"/>
    <property type="match status" value="1"/>
</dbReference>
<keyword evidence="10" id="KW-1185">Reference proteome</keyword>
<dbReference type="InterPro" id="IPR013740">
    <property type="entry name" value="Redoxin"/>
</dbReference>
<evidence type="ECO:0000256" key="7">
    <source>
        <dbReference type="SAM" id="Phobius"/>
    </source>
</evidence>
<dbReference type="InterPro" id="IPR017937">
    <property type="entry name" value="Thioredoxin_CS"/>
</dbReference>
<dbReference type="PANTHER" id="PTHR42852">
    <property type="entry name" value="THIOL:DISULFIDE INTERCHANGE PROTEIN DSBE"/>
    <property type="match status" value="1"/>
</dbReference>
<evidence type="ECO:0000256" key="2">
    <source>
        <dbReference type="ARBA" id="ARBA00007758"/>
    </source>
</evidence>
<keyword evidence="3" id="KW-0201">Cytochrome c-type biogenesis</keyword>
<feature type="region of interest" description="Disordered" evidence="6">
    <location>
        <begin position="1"/>
        <end position="47"/>
    </location>
</feature>
<dbReference type="InterPro" id="IPR036249">
    <property type="entry name" value="Thioredoxin-like_sf"/>
</dbReference>
<evidence type="ECO:0000256" key="5">
    <source>
        <dbReference type="ARBA" id="ARBA00023284"/>
    </source>
</evidence>
<evidence type="ECO:0000256" key="1">
    <source>
        <dbReference type="ARBA" id="ARBA00004196"/>
    </source>
</evidence>
<dbReference type="GO" id="GO:0017004">
    <property type="term" value="P:cytochrome complex assembly"/>
    <property type="evidence" value="ECO:0007669"/>
    <property type="project" value="UniProtKB-KW"/>
</dbReference>
<reference evidence="9 10" key="1">
    <citation type="submission" date="2017-12" db="EMBL/GenBank/DDBJ databases">
        <title>Anaerobic carbon monoxide metabolism by Pleomorphomonas carboxyditropha sp. nov., a new mesophilic hydrogenogenic carboxidotroph.</title>
        <authorList>
            <person name="Esquivel-Elizondo S."/>
            <person name="Krajmalnik-Brown R."/>
        </authorList>
    </citation>
    <scope>NUCLEOTIDE SEQUENCE [LARGE SCALE GENOMIC DNA]</scope>
    <source>
        <strain evidence="9 10">R5-392</strain>
    </source>
</reference>
<evidence type="ECO:0000259" key="8">
    <source>
        <dbReference type="PROSITE" id="PS51352"/>
    </source>
</evidence>
<protein>
    <submittedName>
        <fullName evidence="9">DsbE family thiol:disulfide interchange protein</fullName>
    </submittedName>
</protein>
<accession>A0A2N3LVE2</accession>
<dbReference type="GO" id="GO:0015036">
    <property type="term" value="F:disulfide oxidoreductase activity"/>
    <property type="evidence" value="ECO:0007669"/>
    <property type="project" value="InterPro"/>
</dbReference>
<keyword evidence="7" id="KW-1133">Transmembrane helix</keyword>
<sequence length="240" mass="25126">MGDSGSSPAETYAHSSRSARLDPPLGACRRPPRARNTFGNDAGDAGVSASSPRRVGLLALVPLALFLALAMLFYARLGAGDPSEVPSALIGKPVPDFQLDAVAGLTRDGSPVPGLSTADLAKGVSVVNVFASWCAPCRAEHPLLVELAKDQRIRLYGLNYKDTDDQALRFLNGLGNPYAAVGADRKGRVGIDWGVYGVPETFVVVDGRIVAKLVGPLNPDRLSTELKPAIDKALAAQATP</sequence>
<evidence type="ECO:0000256" key="3">
    <source>
        <dbReference type="ARBA" id="ARBA00022748"/>
    </source>
</evidence>
<evidence type="ECO:0000313" key="10">
    <source>
        <dbReference type="Proteomes" id="UP000233491"/>
    </source>
</evidence>
<dbReference type="AlphaFoldDB" id="A0A2N3LVE2"/>
<dbReference type="InterPro" id="IPR013766">
    <property type="entry name" value="Thioredoxin_domain"/>
</dbReference>
<dbReference type="PANTHER" id="PTHR42852:SF6">
    <property type="entry name" value="THIOL:DISULFIDE INTERCHANGE PROTEIN DSBE"/>
    <property type="match status" value="1"/>
</dbReference>
<dbReference type="OrthoDB" id="9799347at2"/>